<reference evidence="6 7" key="1">
    <citation type="submission" date="2024-05" db="EMBL/GenBank/DDBJ databases">
        <authorList>
            <person name="Wallberg A."/>
        </authorList>
    </citation>
    <scope>NUCLEOTIDE SEQUENCE [LARGE SCALE GENOMIC DNA]</scope>
</reference>
<proteinExistence type="predicted"/>
<evidence type="ECO:0000313" key="6">
    <source>
        <dbReference type="EMBL" id="CAL4062347.1"/>
    </source>
</evidence>
<evidence type="ECO:0000256" key="1">
    <source>
        <dbReference type="ARBA" id="ARBA00004123"/>
    </source>
</evidence>
<feature type="non-terminal residue" evidence="6">
    <location>
        <position position="127"/>
    </location>
</feature>
<dbReference type="EMBL" id="CAXKWB010000829">
    <property type="protein sequence ID" value="CAL4062347.1"/>
    <property type="molecule type" value="Genomic_DNA"/>
</dbReference>
<evidence type="ECO:0000256" key="2">
    <source>
        <dbReference type="ARBA" id="ARBA00022723"/>
    </source>
</evidence>
<keyword evidence="2" id="KW-0479">Metal-binding</keyword>
<gene>
    <name evidence="6" type="ORF">MNOR_LOCUS2646</name>
</gene>
<dbReference type="PANTHER" id="PTHR46481">
    <property type="entry name" value="ZINC FINGER BED DOMAIN-CONTAINING PROTEIN 4"/>
    <property type="match status" value="1"/>
</dbReference>
<keyword evidence="5" id="KW-0539">Nucleus</keyword>
<evidence type="ECO:0000256" key="4">
    <source>
        <dbReference type="ARBA" id="ARBA00022833"/>
    </source>
</evidence>
<keyword evidence="4" id="KW-0862">Zinc</keyword>
<comment type="subcellular location">
    <subcellularLocation>
        <location evidence="1">Nucleus</location>
    </subcellularLocation>
</comment>
<dbReference type="GO" id="GO:0008270">
    <property type="term" value="F:zinc ion binding"/>
    <property type="evidence" value="ECO:0007669"/>
    <property type="project" value="UniProtKB-KW"/>
</dbReference>
<evidence type="ECO:0000313" key="7">
    <source>
        <dbReference type="Proteomes" id="UP001497623"/>
    </source>
</evidence>
<accession>A0AAV2PND0</accession>
<dbReference type="AlphaFoldDB" id="A0AAV2PND0"/>
<feature type="non-terminal residue" evidence="6">
    <location>
        <position position="1"/>
    </location>
</feature>
<keyword evidence="3" id="KW-0863">Zinc-finger</keyword>
<sequence>GCFLHTLHLIVTKSIFIQDGVDNLITKCKEIVRLYKKSPKEKHLFETVDVDEVQDTSKYRLKQEVMVRWMSTYHMIKQLILCKDRITIWLLNSETCKHTIGRHEWKVLENISTFLDPLEKVFKTFSR</sequence>
<evidence type="ECO:0000256" key="3">
    <source>
        <dbReference type="ARBA" id="ARBA00022771"/>
    </source>
</evidence>
<keyword evidence="7" id="KW-1185">Reference proteome</keyword>
<dbReference type="SUPFAM" id="SSF53098">
    <property type="entry name" value="Ribonuclease H-like"/>
    <property type="match status" value="1"/>
</dbReference>
<comment type="caution">
    <text evidence="6">The sequence shown here is derived from an EMBL/GenBank/DDBJ whole genome shotgun (WGS) entry which is preliminary data.</text>
</comment>
<dbReference type="InterPro" id="IPR052035">
    <property type="entry name" value="ZnF_BED_domain_contain"/>
</dbReference>
<evidence type="ECO:0000256" key="5">
    <source>
        <dbReference type="ARBA" id="ARBA00023242"/>
    </source>
</evidence>
<dbReference type="Proteomes" id="UP001497623">
    <property type="component" value="Unassembled WGS sequence"/>
</dbReference>
<organism evidence="6 7">
    <name type="scientific">Meganyctiphanes norvegica</name>
    <name type="common">Northern krill</name>
    <name type="synonym">Thysanopoda norvegica</name>
    <dbReference type="NCBI Taxonomy" id="48144"/>
    <lineage>
        <taxon>Eukaryota</taxon>
        <taxon>Metazoa</taxon>
        <taxon>Ecdysozoa</taxon>
        <taxon>Arthropoda</taxon>
        <taxon>Crustacea</taxon>
        <taxon>Multicrustacea</taxon>
        <taxon>Malacostraca</taxon>
        <taxon>Eumalacostraca</taxon>
        <taxon>Eucarida</taxon>
        <taxon>Euphausiacea</taxon>
        <taxon>Euphausiidae</taxon>
        <taxon>Meganyctiphanes</taxon>
    </lineage>
</organism>
<name>A0AAV2PND0_MEGNR</name>
<protein>
    <submittedName>
        <fullName evidence="6">Uncharacterized protein</fullName>
    </submittedName>
</protein>
<dbReference type="GO" id="GO:0005634">
    <property type="term" value="C:nucleus"/>
    <property type="evidence" value="ECO:0007669"/>
    <property type="project" value="UniProtKB-SubCell"/>
</dbReference>
<dbReference type="InterPro" id="IPR012337">
    <property type="entry name" value="RNaseH-like_sf"/>
</dbReference>
<dbReference type="PANTHER" id="PTHR46481:SF10">
    <property type="entry name" value="ZINC FINGER BED DOMAIN-CONTAINING PROTEIN 39"/>
    <property type="match status" value="1"/>
</dbReference>